<evidence type="ECO:0000256" key="4">
    <source>
        <dbReference type="ARBA" id="ARBA00022679"/>
    </source>
</evidence>
<keyword evidence="10" id="KW-0239">DNA-directed DNA polymerase</keyword>
<dbReference type="PANTHER" id="PTHR11076">
    <property type="entry name" value="DNA REPAIR POLYMERASE UMUC / TRANSFERASE FAMILY MEMBER"/>
    <property type="match status" value="1"/>
</dbReference>
<dbReference type="InterPro" id="IPR022880">
    <property type="entry name" value="DNApol_IV"/>
</dbReference>
<evidence type="ECO:0000256" key="11">
    <source>
        <dbReference type="ARBA" id="ARBA00023204"/>
    </source>
</evidence>
<accession>A0AAD2FF40</accession>
<keyword evidence="4" id="KW-0808">Transferase</keyword>
<evidence type="ECO:0000256" key="5">
    <source>
        <dbReference type="ARBA" id="ARBA00022695"/>
    </source>
</evidence>
<evidence type="ECO:0000256" key="6">
    <source>
        <dbReference type="ARBA" id="ARBA00022705"/>
    </source>
</evidence>
<evidence type="ECO:0000313" key="15">
    <source>
        <dbReference type="EMBL" id="CAJ1901491.1"/>
    </source>
</evidence>
<dbReference type="Gene3D" id="3.40.1170.60">
    <property type="match status" value="1"/>
</dbReference>
<keyword evidence="9" id="KW-0460">Magnesium</keyword>
<dbReference type="InterPro" id="IPR036775">
    <property type="entry name" value="DNA_pol_Y-fam_lit_finger_sf"/>
</dbReference>
<dbReference type="AlphaFoldDB" id="A0AAD2FF40"/>
<dbReference type="GO" id="GO:0005634">
    <property type="term" value="C:nucleus"/>
    <property type="evidence" value="ECO:0007669"/>
    <property type="project" value="TreeGrafter"/>
</dbReference>
<dbReference type="GO" id="GO:0006260">
    <property type="term" value="P:DNA replication"/>
    <property type="evidence" value="ECO:0007669"/>
    <property type="project" value="UniProtKB-KW"/>
</dbReference>
<feature type="region of interest" description="Disordered" evidence="13">
    <location>
        <begin position="297"/>
        <end position="365"/>
    </location>
</feature>
<evidence type="ECO:0000256" key="7">
    <source>
        <dbReference type="ARBA" id="ARBA00022723"/>
    </source>
</evidence>
<evidence type="ECO:0000256" key="12">
    <source>
        <dbReference type="ARBA" id="ARBA00049244"/>
    </source>
</evidence>
<dbReference type="Gene3D" id="1.10.150.20">
    <property type="entry name" value="5' to 3' exonuclease, C-terminal subdomain"/>
    <property type="match status" value="1"/>
</dbReference>
<dbReference type="Proteomes" id="UP001295423">
    <property type="component" value="Unassembled WGS sequence"/>
</dbReference>
<dbReference type="Gene3D" id="3.30.160.60">
    <property type="entry name" value="Classic Zinc Finger"/>
    <property type="match status" value="1"/>
</dbReference>
<dbReference type="GO" id="GO:0042276">
    <property type="term" value="P:error-prone translesion synthesis"/>
    <property type="evidence" value="ECO:0007669"/>
    <property type="project" value="TreeGrafter"/>
</dbReference>
<feature type="compositionally biased region" description="Basic and acidic residues" evidence="13">
    <location>
        <begin position="307"/>
        <end position="330"/>
    </location>
</feature>
<comment type="similarity">
    <text evidence="1">Belongs to the DNA polymerase type-Y family.</text>
</comment>
<dbReference type="InterPro" id="IPR043502">
    <property type="entry name" value="DNA/RNA_pol_sf"/>
</dbReference>
<sequence length="810" mass="90285">MKSLPSPTKAMPKSHSLQKLKLTATKTTTNKNLPSLSQDASALIISASDKAGMDGIDRSKIDAIILRESGNSLYIQQQKRRDAKVNERIAELQTKKQELLLTRSRLPSNPALDAQMQSWQASCPCRATKVVVDMDMFYMACELLTKPHLDQHPACVGKGMVLTSNYKARQFGVRSAMAGFVADKLVEELSHGTQRLIHVPSNFALYQEKAKEVVAVLKEYDPHLKSYSLDEAYLDLGPYLALHLQHYSCKKENENENEEIDGWKKSDAGDLGNGVLSALPDELHHWIRDQLTGSAVKAGGAANDSDMDIKKDKDAQQKEGEEEASSRAMDDEMQQENDMEELNEADSSGDQDLDGDPKDMNVKDTKRPHQYQNYMKMLKKYSVETCNRAIQSIVHHMRALVQIRTGGLTCSAGIAPHSGLAKMASDINKPNGQLLVDPHKVLEFLHPLPVRKVPGIGRVTQKILQHVFQVETVEDLYEQRALVQKLFKNASANYLLKACVGHIGTSSSTSSDGGSFKSFGANSEEIEEDDHQKGISRERTFRPEANYQKLQEKLDSIADMLSNDMVRKKVKAHTITVKVKLNTFDVWSRAKSLDRNVYIQDADELKVVANELFASIKAELAVKQAKSMKKKGEVHDDINYNTSGIGKSSSSSSKDASFVLCCRLLGIRCYSLEHQDALPQQKPMDKFLTRTDMASAFSSVKQGHIQDDPEGNDEREATQMPRNDKHNGKSGDAPSPENPMKVTQESYTCPLCNSVIVGDNDVLNRHIDTCLNASTVRQVVREVTQSTQEETMTTDPKKKASQKQKLTDFW</sequence>
<evidence type="ECO:0000256" key="8">
    <source>
        <dbReference type="ARBA" id="ARBA00022763"/>
    </source>
</evidence>
<organism evidence="15 16">
    <name type="scientific">Cylindrotheca closterium</name>
    <dbReference type="NCBI Taxonomy" id="2856"/>
    <lineage>
        <taxon>Eukaryota</taxon>
        <taxon>Sar</taxon>
        <taxon>Stramenopiles</taxon>
        <taxon>Ochrophyta</taxon>
        <taxon>Bacillariophyta</taxon>
        <taxon>Bacillariophyceae</taxon>
        <taxon>Bacillariophycidae</taxon>
        <taxon>Bacillariales</taxon>
        <taxon>Bacillariaceae</taxon>
        <taxon>Cylindrotheca</taxon>
    </lineage>
</organism>
<dbReference type="InterPro" id="IPR024728">
    <property type="entry name" value="PolY_HhH_motif"/>
</dbReference>
<dbReference type="InterPro" id="IPR043128">
    <property type="entry name" value="Rev_trsase/Diguanyl_cyclase"/>
</dbReference>
<dbReference type="GO" id="GO:0046872">
    <property type="term" value="F:metal ion binding"/>
    <property type="evidence" value="ECO:0007669"/>
    <property type="project" value="UniProtKB-KW"/>
</dbReference>
<dbReference type="PROSITE" id="PS50173">
    <property type="entry name" value="UMUC"/>
    <property type="match status" value="1"/>
</dbReference>
<dbReference type="Gene3D" id="3.30.70.270">
    <property type="match status" value="2"/>
</dbReference>
<dbReference type="Gene3D" id="1.10.150.810">
    <property type="match status" value="1"/>
</dbReference>
<comment type="catalytic activity">
    <reaction evidence="12">
        <text>DNA(n) + a 2'-deoxyribonucleoside 5'-triphosphate = DNA(n+1) + diphosphate</text>
        <dbReference type="Rhea" id="RHEA:22508"/>
        <dbReference type="Rhea" id="RHEA-COMP:17339"/>
        <dbReference type="Rhea" id="RHEA-COMP:17340"/>
        <dbReference type="ChEBI" id="CHEBI:33019"/>
        <dbReference type="ChEBI" id="CHEBI:61560"/>
        <dbReference type="ChEBI" id="CHEBI:173112"/>
        <dbReference type="EC" id="2.7.7.7"/>
    </reaction>
</comment>
<evidence type="ECO:0000256" key="3">
    <source>
        <dbReference type="ARBA" id="ARBA00016178"/>
    </source>
</evidence>
<keyword evidence="6" id="KW-0235">DNA replication</keyword>
<feature type="region of interest" description="Disordered" evidence="13">
    <location>
        <begin position="699"/>
        <end position="743"/>
    </location>
</feature>
<dbReference type="GO" id="GO:0006281">
    <property type="term" value="P:DNA repair"/>
    <property type="evidence" value="ECO:0007669"/>
    <property type="project" value="UniProtKB-KW"/>
</dbReference>
<feature type="compositionally biased region" description="Basic and acidic residues" evidence="13">
    <location>
        <begin position="704"/>
        <end position="729"/>
    </location>
</feature>
<feature type="region of interest" description="Disordered" evidence="13">
    <location>
        <begin position="786"/>
        <end position="810"/>
    </location>
</feature>
<keyword evidence="16" id="KW-1185">Reference proteome</keyword>
<dbReference type="InterPro" id="IPR001126">
    <property type="entry name" value="UmuC"/>
</dbReference>
<dbReference type="Pfam" id="PF11799">
    <property type="entry name" value="IMS_C"/>
    <property type="match status" value="1"/>
</dbReference>
<evidence type="ECO:0000259" key="14">
    <source>
        <dbReference type="PROSITE" id="PS50173"/>
    </source>
</evidence>
<dbReference type="GO" id="GO:0003887">
    <property type="term" value="F:DNA-directed DNA polymerase activity"/>
    <property type="evidence" value="ECO:0007669"/>
    <property type="project" value="UniProtKB-KW"/>
</dbReference>
<dbReference type="PANTHER" id="PTHR11076:SF33">
    <property type="entry name" value="DNA POLYMERASE KAPPA"/>
    <property type="match status" value="1"/>
</dbReference>
<proteinExistence type="inferred from homology"/>
<dbReference type="SUPFAM" id="SSF56672">
    <property type="entry name" value="DNA/RNA polymerases"/>
    <property type="match status" value="1"/>
</dbReference>
<evidence type="ECO:0000313" key="16">
    <source>
        <dbReference type="Proteomes" id="UP001295423"/>
    </source>
</evidence>
<evidence type="ECO:0000256" key="10">
    <source>
        <dbReference type="ARBA" id="ARBA00022932"/>
    </source>
</evidence>
<dbReference type="GO" id="GO:0003684">
    <property type="term" value="F:damaged DNA binding"/>
    <property type="evidence" value="ECO:0007669"/>
    <property type="project" value="InterPro"/>
</dbReference>
<dbReference type="InterPro" id="IPR017961">
    <property type="entry name" value="DNA_pol_Y-fam_little_finger"/>
</dbReference>
<evidence type="ECO:0000256" key="9">
    <source>
        <dbReference type="ARBA" id="ARBA00022842"/>
    </source>
</evidence>
<evidence type="ECO:0000256" key="2">
    <source>
        <dbReference type="ARBA" id="ARBA00012417"/>
    </source>
</evidence>
<dbReference type="Gene3D" id="3.30.1490.100">
    <property type="entry name" value="DNA polymerase, Y-family, little finger domain"/>
    <property type="match status" value="1"/>
</dbReference>
<evidence type="ECO:0000256" key="13">
    <source>
        <dbReference type="SAM" id="MobiDB-lite"/>
    </source>
</evidence>
<protein>
    <recommendedName>
        <fullName evidence="3">DNA polymerase kappa</fullName>
        <ecNumber evidence="2">2.7.7.7</ecNumber>
    </recommendedName>
</protein>
<dbReference type="EMBL" id="CAKOGP040000001">
    <property type="protein sequence ID" value="CAJ1901491.1"/>
    <property type="molecule type" value="Genomic_DNA"/>
</dbReference>
<dbReference type="InterPro" id="IPR050116">
    <property type="entry name" value="DNA_polymerase-Y"/>
</dbReference>
<keyword evidence="8" id="KW-0227">DNA damage</keyword>
<evidence type="ECO:0000256" key="1">
    <source>
        <dbReference type="ARBA" id="ARBA00010945"/>
    </source>
</evidence>
<dbReference type="Pfam" id="PF00817">
    <property type="entry name" value="IMS"/>
    <property type="match status" value="1"/>
</dbReference>
<dbReference type="Pfam" id="PF11798">
    <property type="entry name" value="IMS_HHH"/>
    <property type="match status" value="1"/>
</dbReference>
<feature type="domain" description="UmuC" evidence="14">
    <location>
        <begin position="129"/>
        <end position="457"/>
    </location>
</feature>
<dbReference type="CDD" id="cd03586">
    <property type="entry name" value="PolY_Pol_IV_kappa"/>
    <property type="match status" value="1"/>
</dbReference>
<keyword evidence="7" id="KW-0479">Metal-binding</keyword>
<name>A0AAD2FF40_9STRA</name>
<keyword evidence="11" id="KW-0234">DNA repair</keyword>
<comment type="caution">
    <text evidence="15">The sequence shown here is derived from an EMBL/GenBank/DDBJ whole genome shotgun (WGS) entry which is preliminary data.</text>
</comment>
<dbReference type="SUPFAM" id="SSF100879">
    <property type="entry name" value="Lesion bypass DNA polymerase (Y-family), little finger domain"/>
    <property type="match status" value="1"/>
</dbReference>
<dbReference type="FunFam" id="3.30.1490.100:FF:000004">
    <property type="entry name" value="DNA polymerase IV"/>
    <property type="match status" value="1"/>
</dbReference>
<dbReference type="EC" id="2.7.7.7" evidence="2"/>
<reference evidence="15" key="1">
    <citation type="submission" date="2023-08" db="EMBL/GenBank/DDBJ databases">
        <authorList>
            <person name="Audoor S."/>
            <person name="Bilcke G."/>
        </authorList>
    </citation>
    <scope>NUCLEOTIDE SEQUENCE</scope>
</reference>
<feature type="compositionally biased region" description="Acidic residues" evidence="13">
    <location>
        <begin position="331"/>
        <end position="354"/>
    </location>
</feature>
<gene>
    <name evidence="15" type="ORF">CYCCA115_LOCUS329</name>
</gene>
<keyword evidence="5" id="KW-0548">Nucleotidyltransferase</keyword>
<feature type="compositionally biased region" description="Basic and acidic residues" evidence="13">
    <location>
        <begin position="355"/>
        <end position="365"/>
    </location>
</feature>